<protein>
    <submittedName>
        <fullName evidence="1">Uncharacterized protein</fullName>
    </submittedName>
</protein>
<dbReference type="Proteomes" id="UP000887458">
    <property type="component" value="Unassembled WGS sequence"/>
</dbReference>
<dbReference type="EMBL" id="NJHN03000037">
    <property type="protein sequence ID" value="KAH9422141.1"/>
    <property type="molecule type" value="Genomic_DNA"/>
</dbReference>
<comment type="caution">
    <text evidence="1">The sequence shown here is derived from an EMBL/GenBank/DDBJ whole genome shotgun (WGS) entry which is preliminary data.</text>
</comment>
<evidence type="ECO:0000313" key="2">
    <source>
        <dbReference type="Proteomes" id="UP000887458"/>
    </source>
</evidence>
<sequence>MNFIYFIFVLDDFDDIVDVLGRPLYLEYFSSDGTALHKALLKTKHNNRLLDIGYSGLSGSSDNLFLKISKNFVKVLRSLSLRFLVAEK</sequence>
<keyword evidence="2" id="KW-1185">Reference proteome</keyword>
<name>A0ABQ8JIH7_DERPT</name>
<accession>A0ABQ8JIH7</accession>
<proteinExistence type="predicted"/>
<reference evidence="1 2" key="1">
    <citation type="journal article" date="2018" name="J. Allergy Clin. Immunol.">
        <title>High-quality assembly of Dermatophagoides pteronyssinus genome and transcriptome reveals a wide range of novel allergens.</title>
        <authorList>
            <person name="Liu X.Y."/>
            <person name="Yang K.Y."/>
            <person name="Wang M.Q."/>
            <person name="Kwok J.S."/>
            <person name="Zeng X."/>
            <person name="Yang Z."/>
            <person name="Xiao X.J."/>
            <person name="Lau C.P."/>
            <person name="Li Y."/>
            <person name="Huang Z.M."/>
            <person name="Ba J.G."/>
            <person name="Yim A.K."/>
            <person name="Ouyang C.Y."/>
            <person name="Ngai S.M."/>
            <person name="Chan T.F."/>
            <person name="Leung E.L."/>
            <person name="Liu L."/>
            <person name="Liu Z.G."/>
            <person name="Tsui S.K."/>
        </authorList>
    </citation>
    <scope>NUCLEOTIDE SEQUENCE [LARGE SCALE GENOMIC DNA]</scope>
    <source>
        <strain evidence="1">Derp</strain>
    </source>
</reference>
<gene>
    <name evidence="1" type="ORF">DERP_002436</name>
</gene>
<organism evidence="1 2">
    <name type="scientific">Dermatophagoides pteronyssinus</name>
    <name type="common">European house dust mite</name>
    <dbReference type="NCBI Taxonomy" id="6956"/>
    <lineage>
        <taxon>Eukaryota</taxon>
        <taxon>Metazoa</taxon>
        <taxon>Ecdysozoa</taxon>
        <taxon>Arthropoda</taxon>
        <taxon>Chelicerata</taxon>
        <taxon>Arachnida</taxon>
        <taxon>Acari</taxon>
        <taxon>Acariformes</taxon>
        <taxon>Sarcoptiformes</taxon>
        <taxon>Astigmata</taxon>
        <taxon>Psoroptidia</taxon>
        <taxon>Analgoidea</taxon>
        <taxon>Pyroglyphidae</taxon>
        <taxon>Dermatophagoidinae</taxon>
        <taxon>Dermatophagoides</taxon>
    </lineage>
</organism>
<reference evidence="1 2" key="2">
    <citation type="journal article" date="2022" name="Mol. Biol. Evol.">
        <title>Comparative Genomics Reveals Insights into the Divergent Evolution of Astigmatic Mites and Household Pest Adaptations.</title>
        <authorList>
            <person name="Xiong Q."/>
            <person name="Wan A.T."/>
            <person name="Liu X."/>
            <person name="Fung C.S."/>
            <person name="Xiao X."/>
            <person name="Malainual N."/>
            <person name="Hou J."/>
            <person name="Wang L."/>
            <person name="Wang M."/>
            <person name="Yang K.Y."/>
            <person name="Cui Y."/>
            <person name="Leung E.L."/>
            <person name="Nong W."/>
            <person name="Shin S.K."/>
            <person name="Au S.W."/>
            <person name="Jeong K.Y."/>
            <person name="Chew F.T."/>
            <person name="Hui J.H."/>
            <person name="Leung T.F."/>
            <person name="Tungtrongchitr A."/>
            <person name="Zhong N."/>
            <person name="Liu Z."/>
            <person name="Tsui S.K."/>
        </authorList>
    </citation>
    <scope>NUCLEOTIDE SEQUENCE [LARGE SCALE GENOMIC DNA]</scope>
    <source>
        <strain evidence="1">Derp</strain>
    </source>
</reference>
<evidence type="ECO:0000313" key="1">
    <source>
        <dbReference type="EMBL" id="KAH9422141.1"/>
    </source>
</evidence>